<reference evidence="2" key="1">
    <citation type="journal article" date="2019" name="Int. J. Syst. Evol. Microbiol.">
        <title>The Global Catalogue of Microorganisms (GCM) 10K type strain sequencing project: providing services to taxonomists for standard genome sequencing and annotation.</title>
        <authorList>
            <consortium name="The Broad Institute Genomics Platform"/>
            <consortium name="The Broad Institute Genome Sequencing Center for Infectious Disease"/>
            <person name="Wu L."/>
            <person name="Ma J."/>
        </authorList>
    </citation>
    <scope>NUCLEOTIDE SEQUENCE [LARGE SCALE GENOMIC DNA]</scope>
    <source>
        <strain evidence="2">CGMCC 4.7173</strain>
    </source>
</reference>
<name>A0ABW1HMU0_9ACTN</name>
<comment type="caution">
    <text evidence="1">The sequence shown here is derived from an EMBL/GenBank/DDBJ whole genome shotgun (WGS) entry which is preliminary data.</text>
</comment>
<dbReference type="EMBL" id="JBHSQQ010000032">
    <property type="protein sequence ID" value="MFC5941494.1"/>
    <property type="molecule type" value="Genomic_DNA"/>
</dbReference>
<evidence type="ECO:0008006" key="3">
    <source>
        <dbReference type="Google" id="ProtNLM"/>
    </source>
</evidence>
<dbReference type="Proteomes" id="UP001596207">
    <property type="component" value="Unassembled WGS sequence"/>
</dbReference>
<dbReference type="PANTHER" id="PTHR10138:SF0">
    <property type="entry name" value="TRYPTOPHAN 2,3-DIOXYGENASE"/>
    <property type="match status" value="1"/>
</dbReference>
<accession>A0ABW1HMU0</accession>
<dbReference type="InterPro" id="IPR004981">
    <property type="entry name" value="Trp_2_3_dOase"/>
</dbReference>
<dbReference type="RefSeq" id="WP_377536417.1">
    <property type="nucleotide sequence ID" value="NZ_JBHSQQ010000032.1"/>
</dbReference>
<dbReference type="PANTHER" id="PTHR10138">
    <property type="entry name" value="TRYPTOPHAN 2,3-DIOXYGENASE"/>
    <property type="match status" value="1"/>
</dbReference>
<proteinExistence type="predicted"/>
<dbReference type="InterPro" id="IPR037217">
    <property type="entry name" value="Trp/Indoleamine_2_3_dOase-like"/>
</dbReference>
<evidence type="ECO:0000313" key="1">
    <source>
        <dbReference type="EMBL" id="MFC5941494.1"/>
    </source>
</evidence>
<organism evidence="1 2">
    <name type="scientific">Micromonospora harpali</name>
    <dbReference type="NCBI Taxonomy" id="1490225"/>
    <lineage>
        <taxon>Bacteria</taxon>
        <taxon>Bacillati</taxon>
        <taxon>Actinomycetota</taxon>
        <taxon>Actinomycetes</taxon>
        <taxon>Micromonosporales</taxon>
        <taxon>Micromonosporaceae</taxon>
        <taxon>Micromonospora</taxon>
    </lineage>
</organism>
<gene>
    <name evidence="1" type="ORF">ACFPZ4_08385</name>
</gene>
<sequence length="436" mass="47342">MPFVRELTSWRSGLSDPGDFPYSAVLGEFQRVGKHFVEKELLALLDDIRTRVVAAAGRAAGGPTDPHRLLRDFLDVALDKWDGRYDYRSYLALPLLRLPCTADDPVAGPGNTPQTDPADARRESDRLLLRLVADALDFELTAAAGATTLLPEQRPGAETVAKRLRLGVRAALPAVSRLDPTRTVDDPEPADAAAPLHALAAADVTDDEERRLRLSMLPVYRSHDEYLFVRVLQAYECVFAGLADELRGTVAALTTGDPAAADRLAYARDLLATAGPLFSLLATMQPESFRTFREYTEGASAIQSRSYKLVESLCRTPEGSRLDSAAYRSVPEVREWVLAGHPSVDAAHRAAVRAGRLAGADRDRVEREMRAFADAVLGWRRTHHRLAVRMLGARPGTGYTEGTPYLAAVRSTPVFTAVGHDPCPAAPPTNTGGCPA</sequence>
<dbReference type="SUPFAM" id="SSF140959">
    <property type="entry name" value="Indolic compounds 2,3-dioxygenase-like"/>
    <property type="match status" value="1"/>
</dbReference>
<dbReference type="Gene3D" id="1.20.58.480">
    <property type="match status" value="1"/>
</dbReference>
<keyword evidence="2" id="KW-1185">Reference proteome</keyword>
<protein>
    <recommendedName>
        <fullName evidence="3">Tryptophan 2,3-dioxygenase (Vermilion)</fullName>
    </recommendedName>
</protein>
<evidence type="ECO:0000313" key="2">
    <source>
        <dbReference type="Proteomes" id="UP001596207"/>
    </source>
</evidence>